<comment type="caution">
    <text evidence="3">The sequence shown here is derived from an EMBL/GenBank/DDBJ whole genome shotgun (WGS) entry which is preliminary data.</text>
</comment>
<proteinExistence type="predicted"/>
<feature type="chain" id="PRO_5045275105" evidence="2">
    <location>
        <begin position="29"/>
        <end position="191"/>
    </location>
</feature>
<evidence type="ECO:0000313" key="3">
    <source>
        <dbReference type="EMBL" id="CAK0897496.1"/>
    </source>
</evidence>
<gene>
    <name evidence="3" type="ORF">PCOR1329_LOCUS75655</name>
</gene>
<evidence type="ECO:0000256" key="1">
    <source>
        <dbReference type="SAM" id="MobiDB-lite"/>
    </source>
</evidence>
<keyword evidence="2" id="KW-0732">Signal</keyword>
<organism evidence="3 4">
    <name type="scientific">Prorocentrum cordatum</name>
    <dbReference type="NCBI Taxonomy" id="2364126"/>
    <lineage>
        <taxon>Eukaryota</taxon>
        <taxon>Sar</taxon>
        <taxon>Alveolata</taxon>
        <taxon>Dinophyceae</taxon>
        <taxon>Prorocentrales</taxon>
        <taxon>Prorocentraceae</taxon>
        <taxon>Prorocentrum</taxon>
    </lineage>
</organism>
<sequence length="191" mass="20476">LCLRRLLRLLLVLLFALLLLLLLLQTRAPSSGSCQQQKNGPRQPPRRGRPHHGLFATERGSPDAAGSSLGSSSAQELLEGCGGAQIALSAALAASRKADVRQEPPCTEPRRAARADRFARGAELRGLWSRDRFLLRAGLAKRPNSAGRRPGGCSPWMSRVSKAEAASYAAKLRDLRPPEAFLLGRGGGGRP</sequence>
<accession>A0ABN9XD20</accession>
<protein>
    <submittedName>
        <fullName evidence="3">Uncharacterized protein</fullName>
    </submittedName>
</protein>
<evidence type="ECO:0000256" key="2">
    <source>
        <dbReference type="SAM" id="SignalP"/>
    </source>
</evidence>
<feature type="non-terminal residue" evidence="3">
    <location>
        <position position="1"/>
    </location>
</feature>
<feature type="signal peptide" evidence="2">
    <location>
        <begin position="1"/>
        <end position="28"/>
    </location>
</feature>
<dbReference type="EMBL" id="CAUYUJ010020338">
    <property type="protein sequence ID" value="CAK0897496.1"/>
    <property type="molecule type" value="Genomic_DNA"/>
</dbReference>
<keyword evidence="4" id="KW-1185">Reference proteome</keyword>
<evidence type="ECO:0000313" key="4">
    <source>
        <dbReference type="Proteomes" id="UP001189429"/>
    </source>
</evidence>
<dbReference type="Proteomes" id="UP001189429">
    <property type="component" value="Unassembled WGS sequence"/>
</dbReference>
<feature type="region of interest" description="Disordered" evidence="1">
    <location>
        <begin position="31"/>
        <end position="70"/>
    </location>
</feature>
<reference evidence="3" key="1">
    <citation type="submission" date="2023-10" db="EMBL/GenBank/DDBJ databases">
        <authorList>
            <person name="Chen Y."/>
            <person name="Shah S."/>
            <person name="Dougan E. K."/>
            <person name="Thang M."/>
            <person name="Chan C."/>
        </authorList>
    </citation>
    <scope>NUCLEOTIDE SEQUENCE [LARGE SCALE GENOMIC DNA]</scope>
</reference>
<name>A0ABN9XD20_9DINO</name>